<organism evidence="3 4">
    <name type="scientific">Septoria linicola</name>
    <dbReference type="NCBI Taxonomy" id="215465"/>
    <lineage>
        <taxon>Eukaryota</taxon>
        <taxon>Fungi</taxon>
        <taxon>Dikarya</taxon>
        <taxon>Ascomycota</taxon>
        <taxon>Pezizomycotina</taxon>
        <taxon>Dothideomycetes</taxon>
        <taxon>Dothideomycetidae</taxon>
        <taxon>Mycosphaerellales</taxon>
        <taxon>Mycosphaerellaceae</taxon>
        <taxon>Septoria</taxon>
    </lineage>
</organism>
<dbReference type="EMBL" id="CP099419">
    <property type="protein sequence ID" value="USW50357.1"/>
    <property type="molecule type" value="Genomic_DNA"/>
</dbReference>
<reference evidence="3" key="1">
    <citation type="submission" date="2022-06" db="EMBL/GenBank/DDBJ databases">
        <title>Complete genome sequences of two strains of the flax pathogen Septoria linicola.</title>
        <authorList>
            <person name="Lapalu N."/>
            <person name="Simon A."/>
            <person name="Demenou B."/>
            <person name="Paumier D."/>
            <person name="Guillot M.-P."/>
            <person name="Gout L."/>
            <person name="Valade R."/>
        </authorList>
    </citation>
    <scope>NUCLEOTIDE SEQUENCE</scope>
    <source>
        <strain evidence="3">SE15195</strain>
    </source>
</reference>
<keyword evidence="4" id="KW-1185">Reference proteome</keyword>
<evidence type="ECO:0000313" key="4">
    <source>
        <dbReference type="Proteomes" id="UP001056384"/>
    </source>
</evidence>
<dbReference type="Proteomes" id="UP001056384">
    <property type="component" value="Chromosome 2"/>
</dbReference>
<name>A0A9Q9EHV5_9PEZI</name>
<accession>A0A9Q9EHV5</accession>
<feature type="compositionally biased region" description="Low complexity" evidence="2">
    <location>
        <begin position="30"/>
        <end position="41"/>
    </location>
</feature>
<dbReference type="AlphaFoldDB" id="A0A9Q9EHV5"/>
<feature type="coiled-coil region" evidence="1">
    <location>
        <begin position="223"/>
        <end position="301"/>
    </location>
</feature>
<evidence type="ECO:0000256" key="2">
    <source>
        <dbReference type="SAM" id="MobiDB-lite"/>
    </source>
</evidence>
<gene>
    <name evidence="3" type="ORF">Slin15195_G036760</name>
</gene>
<proteinExistence type="predicted"/>
<keyword evidence="1" id="KW-0175">Coiled coil</keyword>
<protein>
    <submittedName>
        <fullName evidence="3">Uncharacterized protein</fullName>
    </submittedName>
</protein>
<feature type="compositionally biased region" description="Low complexity" evidence="2">
    <location>
        <begin position="145"/>
        <end position="156"/>
    </location>
</feature>
<evidence type="ECO:0000313" key="3">
    <source>
        <dbReference type="EMBL" id="USW50357.1"/>
    </source>
</evidence>
<feature type="region of interest" description="Disordered" evidence="2">
    <location>
        <begin position="110"/>
        <end position="171"/>
    </location>
</feature>
<feature type="region of interest" description="Disordered" evidence="2">
    <location>
        <begin position="26"/>
        <end position="60"/>
    </location>
</feature>
<evidence type="ECO:0000256" key="1">
    <source>
        <dbReference type="SAM" id="Coils"/>
    </source>
</evidence>
<feature type="compositionally biased region" description="Polar residues" evidence="2">
    <location>
        <begin position="50"/>
        <end position="60"/>
    </location>
</feature>
<sequence>MAHPTLGEQFPSSPILNRVPPHLRKKVVDASSPSASPTPAAVIAHDSSDESSTAKMTPSTNSTYTLLMSSSPAPPAFDGEMAGYAAARVPPPNPIREELRQIRRDQSMEFLPPPSEEITDGFKGASHTLSSSIHAQPGPEKQDLAPSSPNASRSAACGPTGTLATNTSHSGEIRRYQVEDLIDIAKQCSGRLPPASAVQAMFLYEMQRETESERLFEGQMFRLAQQEDELVTQARRNAEMEARLAKLERQVANNDVQARIATRDVRMNVQQQKLAEQAARLEEAEDAFKTMSEQHQALKQTHQKFAADTEAALKDVVRQASSAAKIVVASSANKSEVDPSDVKIMKDELDVLFNDRDGILSKLAEVFERMQTLADNIHQLTIRKTAAQASSPAPIQRIPAFGPNGDLVDVTIPKGKPAVGLNGSQHAPVKSFVPGTRWAT</sequence>